<name>A0A2W0EWI9_PSEJE</name>
<gene>
    <name evidence="1" type="ORF">CRX42_16195</name>
</gene>
<reference evidence="1 2" key="1">
    <citation type="journal article" date="2018" name="Appl. Microbiol. Biotechnol.">
        <title>Characterization of the caprolactam degradation pathway in Pseudomonas jessenii using mass spectrometry-based proteomics.</title>
        <authorList>
            <person name="Otzen M."/>
            <person name="Palacio C."/>
            <person name="Janssen D.B."/>
        </authorList>
    </citation>
    <scope>NUCLEOTIDE SEQUENCE [LARGE SCALE GENOMIC DNA]</scope>
    <source>
        <strain evidence="1 2">GO3</strain>
    </source>
</reference>
<protein>
    <submittedName>
        <fullName evidence="1">Uncharacterized protein</fullName>
    </submittedName>
</protein>
<evidence type="ECO:0000313" key="1">
    <source>
        <dbReference type="EMBL" id="PYY69511.1"/>
    </source>
</evidence>
<proteinExistence type="predicted"/>
<dbReference type="AlphaFoldDB" id="A0A2W0EWI9"/>
<evidence type="ECO:0000313" key="2">
    <source>
        <dbReference type="Proteomes" id="UP000247437"/>
    </source>
</evidence>
<organism evidence="1 2">
    <name type="scientific">Pseudomonas jessenii</name>
    <dbReference type="NCBI Taxonomy" id="77298"/>
    <lineage>
        <taxon>Bacteria</taxon>
        <taxon>Pseudomonadati</taxon>
        <taxon>Pseudomonadota</taxon>
        <taxon>Gammaproteobacteria</taxon>
        <taxon>Pseudomonadales</taxon>
        <taxon>Pseudomonadaceae</taxon>
        <taxon>Pseudomonas</taxon>
    </lineage>
</organism>
<dbReference type="Proteomes" id="UP000247437">
    <property type="component" value="Unassembled WGS sequence"/>
</dbReference>
<accession>A0A2W0EWI9</accession>
<dbReference type="EMBL" id="PDLL01000186">
    <property type="protein sequence ID" value="PYY69511.1"/>
    <property type="molecule type" value="Genomic_DNA"/>
</dbReference>
<comment type="caution">
    <text evidence="1">The sequence shown here is derived from an EMBL/GenBank/DDBJ whole genome shotgun (WGS) entry which is preliminary data.</text>
</comment>
<sequence>MLGRLGSELTISIMPSSNLRMLRWVTYNLLSQGGFTFAKLLNDLGLLLGVFLVAKNNHTTTIPRMNVEIF</sequence>